<dbReference type="AlphaFoldDB" id="A0A3S0QLK7"/>
<proteinExistence type="predicted"/>
<dbReference type="RefSeq" id="WP_126908946.1">
    <property type="nucleotide sequence ID" value="NZ_ML133755.1"/>
</dbReference>
<evidence type="ECO:0008006" key="3">
    <source>
        <dbReference type="Google" id="ProtNLM"/>
    </source>
</evidence>
<evidence type="ECO:0000313" key="2">
    <source>
        <dbReference type="Proteomes" id="UP000278081"/>
    </source>
</evidence>
<accession>A0A3S0QLK7</accession>
<sequence>MRWDEYRHNFDGVPVLLIRKLAKAFGCVIQIHKFVKADAPGCFHSHPAWAIRIILWGGYVEETGDGRWKTWFPGRIGIVAPSFEHRIAGLRNGKSSWTLWLRGPKVTGIKVRGCEPSSPVEEAAP</sequence>
<dbReference type="EMBL" id="RJTJ01000008">
    <property type="protein sequence ID" value="RUM06765.1"/>
    <property type="molecule type" value="Genomic_DNA"/>
</dbReference>
<dbReference type="OrthoDB" id="9809338at2"/>
<reference evidence="1 2" key="1">
    <citation type="submission" date="2018-11" db="EMBL/GenBank/DDBJ databases">
        <title>Rhizobium chutanense sp. nov., isolated from root nodules of Phaseolus vulgaris in China.</title>
        <authorList>
            <person name="Huo Y."/>
        </authorList>
    </citation>
    <scope>NUCLEOTIDE SEQUENCE [LARGE SCALE GENOMIC DNA]</scope>
    <source>
        <strain evidence="1 2">C16</strain>
    </source>
</reference>
<dbReference type="Proteomes" id="UP000278081">
    <property type="component" value="Unassembled WGS sequence"/>
</dbReference>
<organism evidence="1 2">
    <name type="scientific">Rhizobium chutanense</name>
    <dbReference type="NCBI Taxonomy" id="2035448"/>
    <lineage>
        <taxon>Bacteria</taxon>
        <taxon>Pseudomonadati</taxon>
        <taxon>Pseudomonadota</taxon>
        <taxon>Alphaproteobacteria</taxon>
        <taxon>Hyphomicrobiales</taxon>
        <taxon>Rhizobiaceae</taxon>
        <taxon>Rhizobium/Agrobacterium group</taxon>
        <taxon>Rhizobium</taxon>
    </lineage>
</organism>
<name>A0A3S0QLK7_9HYPH</name>
<dbReference type="SUPFAM" id="SSF51182">
    <property type="entry name" value="RmlC-like cupins"/>
    <property type="match status" value="1"/>
</dbReference>
<evidence type="ECO:0000313" key="1">
    <source>
        <dbReference type="EMBL" id="RUM06765.1"/>
    </source>
</evidence>
<gene>
    <name evidence="1" type="ORF">EFR84_11220</name>
</gene>
<comment type="caution">
    <text evidence="1">The sequence shown here is derived from an EMBL/GenBank/DDBJ whole genome shotgun (WGS) entry which is preliminary data.</text>
</comment>
<protein>
    <recommendedName>
        <fullName evidence="3">AraC-type arabinose-binding/dimerisation domain-containing protein</fullName>
    </recommendedName>
</protein>
<dbReference type="InterPro" id="IPR011051">
    <property type="entry name" value="RmlC_Cupin_sf"/>
</dbReference>